<organism evidence="2 3">
    <name type="scientific">Rhodoferax antarcticus ANT.BR</name>
    <dbReference type="NCBI Taxonomy" id="1111071"/>
    <lineage>
        <taxon>Bacteria</taxon>
        <taxon>Pseudomonadati</taxon>
        <taxon>Pseudomonadota</taxon>
        <taxon>Betaproteobacteria</taxon>
        <taxon>Burkholderiales</taxon>
        <taxon>Comamonadaceae</taxon>
        <taxon>Rhodoferax</taxon>
    </lineage>
</organism>
<evidence type="ECO:0000259" key="1">
    <source>
        <dbReference type="Pfam" id="PF01850"/>
    </source>
</evidence>
<reference evidence="2 3" key="1">
    <citation type="submission" date="2017-01" db="EMBL/GenBank/DDBJ databases">
        <title>Genome sequence of Rhodoferax antarcticus ANT.BR, a psychrophilic purple nonsulfur bacterium from an Antarctic microbial mat.</title>
        <authorList>
            <person name="Baker J."/>
            <person name="Riester C."/>
            <person name="Skinner B."/>
            <person name="Newell A."/>
            <person name="Swingley W."/>
            <person name="Madigan M."/>
            <person name="Jung D."/>
            <person name="Asao M."/>
            <person name="Chen M."/>
            <person name="Loughlin P."/>
            <person name="Pan H."/>
            <person name="Lin S."/>
            <person name="Li N."/>
            <person name="Shaw J."/>
            <person name="Prado M."/>
            <person name="Sherman C."/>
            <person name="Li X."/>
            <person name="Tang J."/>
            <person name="Blankenship R."/>
            <person name="Zhao T."/>
            <person name="Touchman J."/>
            <person name="Sattley M."/>
        </authorList>
    </citation>
    <scope>NUCLEOTIDE SEQUENCE [LARGE SCALE GENOMIC DNA]</scope>
    <source>
        <strain evidence="2 3">ANT.BR</strain>
    </source>
</reference>
<dbReference type="InterPro" id="IPR002716">
    <property type="entry name" value="PIN_dom"/>
</dbReference>
<dbReference type="AlphaFoldDB" id="A0A1Q8YI96"/>
<dbReference type="STRING" id="81479.RA876_17990"/>
<protein>
    <submittedName>
        <fullName evidence="2">PIN domain protein</fullName>
    </submittedName>
</protein>
<dbReference type="EMBL" id="MSYM01000007">
    <property type="protein sequence ID" value="OLP07712.1"/>
    <property type="molecule type" value="Genomic_DNA"/>
</dbReference>
<sequence>MKPTRADQMATRSFIDTKVLIYAEACDAPAKQRAALTLLKGLYENNEGVLSTQVLQEYCNVALKKLKLPAQHVRAQLDLYEQFEVVQVTPAVIRAGLDLHQTRSVAFYDALIIASAQIAGCNQLFSENLNAGETMAGVSIVNPFAQRPGA</sequence>
<dbReference type="Proteomes" id="UP000185911">
    <property type="component" value="Unassembled WGS sequence"/>
</dbReference>
<dbReference type="InterPro" id="IPR029060">
    <property type="entry name" value="PIN-like_dom_sf"/>
</dbReference>
<dbReference type="PANTHER" id="PTHR42188:SF1">
    <property type="entry name" value="23S RRNA-SPECIFIC ENDONUCLEASE VAPC20"/>
    <property type="match status" value="1"/>
</dbReference>
<dbReference type="Pfam" id="PF01850">
    <property type="entry name" value="PIN"/>
    <property type="match status" value="1"/>
</dbReference>
<feature type="domain" description="PIN" evidence="1">
    <location>
        <begin position="14"/>
        <end position="126"/>
    </location>
</feature>
<dbReference type="InterPro" id="IPR039018">
    <property type="entry name" value="VapC20-like"/>
</dbReference>
<dbReference type="PANTHER" id="PTHR42188">
    <property type="entry name" value="23S RRNA-SPECIFIC ENDONUCLEASE VAPC20"/>
    <property type="match status" value="1"/>
</dbReference>
<dbReference type="RefSeq" id="WP_198930593.1">
    <property type="nucleotide sequence ID" value="NZ_MSYM01000007.1"/>
</dbReference>
<gene>
    <name evidence="2" type="ORF">BLL52_0808</name>
</gene>
<evidence type="ECO:0000313" key="3">
    <source>
        <dbReference type="Proteomes" id="UP000185911"/>
    </source>
</evidence>
<dbReference type="GO" id="GO:0016075">
    <property type="term" value="P:rRNA catabolic process"/>
    <property type="evidence" value="ECO:0007669"/>
    <property type="project" value="TreeGrafter"/>
</dbReference>
<dbReference type="SUPFAM" id="SSF88723">
    <property type="entry name" value="PIN domain-like"/>
    <property type="match status" value="1"/>
</dbReference>
<dbReference type="GO" id="GO:0004521">
    <property type="term" value="F:RNA endonuclease activity"/>
    <property type="evidence" value="ECO:0007669"/>
    <property type="project" value="InterPro"/>
</dbReference>
<accession>A0A1Q8YI96</accession>
<proteinExistence type="predicted"/>
<dbReference type="Gene3D" id="3.40.50.1010">
    <property type="entry name" value="5'-nuclease"/>
    <property type="match status" value="1"/>
</dbReference>
<keyword evidence="3" id="KW-1185">Reference proteome</keyword>
<evidence type="ECO:0000313" key="2">
    <source>
        <dbReference type="EMBL" id="OLP07712.1"/>
    </source>
</evidence>
<name>A0A1Q8YI96_9BURK</name>
<dbReference type="CDD" id="cd18692">
    <property type="entry name" value="PIN_VapC-like"/>
    <property type="match status" value="1"/>
</dbReference>
<comment type="caution">
    <text evidence="2">The sequence shown here is derived from an EMBL/GenBank/DDBJ whole genome shotgun (WGS) entry which is preliminary data.</text>
</comment>